<protein>
    <recommendedName>
        <fullName evidence="4">DUF247 domain protein</fullName>
    </recommendedName>
</protein>
<name>A0A7J9NFP5_GOSSC</name>
<reference evidence="2 3" key="1">
    <citation type="journal article" date="2019" name="Genome Biol. Evol.">
        <title>Insights into the evolution of the New World diploid cottons (Gossypium, subgenus Houzingenia) based on genome sequencing.</title>
        <authorList>
            <person name="Grover C.E."/>
            <person name="Arick M.A. 2nd"/>
            <person name="Thrash A."/>
            <person name="Conover J.L."/>
            <person name="Sanders W.S."/>
            <person name="Peterson D.G."/>
            <person name="Frelichowski J.E."/>
            <person name="Scheffler J.A."/>
            <person name="Scheffler B.E."/>
            <person name="Wendel J.F."/>
        </authorList>
    </citation>
    <scope>NUCLEOTIDE SEQUENCE [LARGE SCALE GENOMIC DNA]</scope>
    <source>
        <strain evidence="2">1</strain>
        <tissue evidence="2">Leaf</tissue>
    </source>
</reference>
<keyword evidence="1" id="KW-0472">Membrane</keyword>
<keyword evidence="1" id="KW-1133">Transmembrane helix</keyword>
<proteinExistence type="predicted"/>
<gene>
    <name evidence="2" type="ORF">Goshw_016354</name>
</gene>
<dbReference type="AlphaFoldDB" id="A0A7J9NFP5"/>
<comment type="caution">
    <text evidence="2">The sequence shown here is derived from an EMBL/GenBank/DDBJ whole genome shotgun (WGS) entry which is preliminary data.</text>
</comment>
<evidence type="ECO:0008006" key="4">
    <source>
        <dbReference type="Google" id="ProtNLM"/>
    </source>
</evidence>
<keyword evidence="3" id="KW-1185">Reference proteome</keyword>
<dbReference type="OrthoDB" id="1849062at2759"/>
<dbReference type="EMBL" id="JABFAF010313477">
    <property type="protein sequence ID" value="MBA0882050.1"/>
    <property type="molecule type" value="Genomic_DNA"/>
</dbReference>
<accession>A0A7J9NFP5</accession>
<dbReference type="Pfam" id="PF03140">
    <property type="entry name" value="DUF247"/>
    <property type="match status" value="1"/>
</dbReference>
<feature type="non-terminal residue" evidence="2">
    <location>
        <position position="1"/>
    </location>
</feature>
<evidence type="ECO:0000313" key="2">
    <source>
        <dbReference type="EMBL" id="MBA0882050.1"/>
    </source>
</evidence>
<organism evidence="2 3">
    <name type="scientific">Gossypium schwendimanii</name>
    <name type="common">Cotton</name>
    <dbReference type="NCBI Taxonomy" id="34291"/>
    <lineage>
        <taxon>Eukaryota</taxon>
        <taxon>Viridiplantae</taxon>
        <taxon>Streptophyta</taxon>
        <taxon>Embryophyta</taxon>
        <taxon>Tracheophyta</taxon>
        <taxon>Spermatophyta</taxon>
        <taxon>Magnoliopsida</taxon>
        <taxon>eudicotyledons</taxon>
        <taxon>Gunneridae</taxon>
        <taxon>Pentapetalae</taxon>
        <taxon>rosids</taxon>
        <taxon>malvids</taxon>
        <taxon>Malvales</taxon>
        <taxon>Malvaceae</taxon>
        <taxon>Malvoideae</taxon>
        <taxon>Gossypium</taxon>
    </lineage>
</organism>
<feature type="transmembrane region" description="Helical" evidence="1">
    <location>
        <begin position="211"/>
        <end position="232"/>
    </location>
</feature>
<dbReference type="Proteomes" id="UP000593576">
    <property type="component" value="Unassembled WGS sequence"/>
</dbReference>
<sequence>TTVENLNFSWRPTNTDFALVNGGRRKESEFTYCIYYECTRLFMYLINRSNQTRTIWHHSRTFCNIKGLKKAGVWLKASETSCLTDISFNRVVFLGKLQLPPITIDDSTMNLIAYEMCPDFSNNFTVTSYIGFLDSLIDEAEDVKELREAGILYNRFVSDKEVVKLIKKMNIDLVPGPLIYSGVKKQIHNHCKNMLINHAAQAYRTYFRSPWTFLAFAGAIAALLLSALQTYYTIHQPSKCSFCKLLLFMIIL</sequence>
<dbReference type="InterPro" id="IPR004158">
    <property type="entry name" value="DUF247_pln"/>
</dbReference>
<evidence type="ECO:0000256" key="1">
    <source>
        <dbReference type="SAM" id="Phobius"/>
    </source>
</evidence>
<dbReference type="PANTHER" id="PTHR31170">
    <property type="entry name" value="BNAC04G53230D PROTEIN"/>
    <property type="match status" value="1"/>
</dbReference>
<dbReference type="PANTHER" id="PTHR31170:SF25">
    <property type="entry name" value="BNAA09G04570D PROTEIN"/>
    <property type="match status" value="1"/>
</dbReference>
<evidence type="ECO:0000313" key="3">
    <source>
        <dbReference type="Proteomes" id="UP000593576"/>
    </source>
</evidence>
<keyword evidence="1" id="KW-0812">Transmembrane</keyword>